<sequence>MDIAWHTSGHMSSLRTDPPADVIINVVDVGINWNLNIVLVDCHCQKQGMLEKIGDKSIQYFTFSDHQRNNIQKATVEELAQDKSKFDIVDKDILDRIEGYQNKTGHETTTESEAKIAFFVAQKLMSQYNVAHADLRYRKQSAVWRKKRGIYYKYEGLIQACRERDLCPKNTEGDVYQIGVADRLVAMAVREKRREVEDVRRKELDMIASREREEAI</sequence>
<organism evidence="2 3">
    <name type="scientific">Aspergillus tanneri</name>
    <dbReference type="NCBI Taxonomy" id="1220188"/>
    <lineage>
        <taxon>Eukaryota</taxon>
        <taxon>Fungi</taxon>
        <taxon>Dikarya</taxon>
        <taxon>Ascomycota</taxon>
        <taxon>Pezizomycotina</taxon>
        <taxon>Eurotiomycetes</taxon>
        <taxon>Eurotiomycetidae</taxon>
        <taxon>Eurotiales</taxon>
        <taxon>Aspergillaceae</taxon>
        <taxon>Aspergillus</taxon>
        <taxon>Aspergillus subgen. Circumdati</taxon>
    </lineage>
</organism>
<feature type="domain" description="DUF2786" evidence="1">
    <location>
        <begin position="93"/>
        <end position="130"/>
    </location>
</feature>
<dbReference type="InterPro" id="IPR024498">
    <property type="entry name" value="DUF2786"/>
</dbReference>
<evidence type="ECO:0000313" key="3">
    <source>
        <dbReference type="Proteomes" id="UP000308092"/>
    </source>
</evidence>
<keyword evidence="3" id="KW-1185">Reference proteome</keyword>
<protein>
    <recommendedName>
        <fullName evidence="1">DUF2786 domain-containing protein</fullName>
    </recommendedName>
</protein>
<evidence type="ECO:0000313" key="2">
    <source>
        <dbReference type="EMBL" id="THC99599.1"/>
    </source>
</evidence>
<dbReference type="VEuPathDB" id="FungiDB:EYZ11_000968"/>
<reference evidence="2 3" key="1">
    <citation type="submission" date="2019-03" db="EMBL/GenBank/DDBJ databases">
        <title>The genome sequence of a newly discovered highly antifungal drug resistant Aspergillus species, Aspergillus tanneri NIH 1004.</title>
        <authorList>
            <person name="Mounaud S."/>
            <person name="Singh I."/>
            <person name="Joardar V."/>
            <person name="Pakala S."/>
            <person name="Pakala S."/>
            <person name="Venepally P."/>
            <person name="Hoover J."/>
            <person name="Nierman W."/>
            <person name="Chung J."/>
            <person name="Losada L."/>
        </authorList>
    </citation>
    <scope>NUCLEOTIDE SEQUENCE [LARGE SCALE GENOMIC DNA]</scope>
    <source>
        <strain evidence="2 3">NIH1004</strain>
    </source>
</reference>
<dbReference type="AlphaFoldDB" id="A0A4S3JVW9"/>
<dbReference type="Pfam" id="PF10979">
    <property type="entry name" value="DUF2786"/>
    <property type="match status" value="1"/>
</dbReference>
<proteinExistence type="predicted"/>
<dbReference type="STRING" id="1220188.A0A4S3JVW9"/>
<dbReference type="Proteomes" id="UP000308092">
    <property type="component" value="Unassembled WGS sequence"/>
</dbReference>
<dbReference type="EMBL" id="SOSA01000015">
    <property type="protein sequence ID" value="THC99599.1"/>
    <property type="molecule type" value="Genomic_DNA"/>
</dbReference>
<comment type="caution">
    <text evidence="2">The sequence shown here is derived from an EMBL/GenBank/DDBJ whole genome shotgun (WGS) entry which is preliminary data.</text>
</comment>
<evidence type="ECO:0000259" key="1">
    <source>
        <dbReference type="Pfam" id="PF10979"/>
    </source>
</evidence>
<name>A0A4S3JVW9_9EURO</name>
<accession>A0A4S3JVW9</accession>
<gene>
    <name evidence="2" type="ORF">EYZ11_000968</name>
</gene>